<evidence type="ECO:0000313" key="10">
    <source>
        <dbReference type="EMBL" id="KAF9509094.1"/>
    </source>
</evidence>
<dbReference type="FunFam" id="3.40.50.300:FF:000496">
    <property type="entry name" value="Nucleolar GTP-binding protein 1"/>
    <property type="match status" value="1"/>
</dbReference>
<proteinExistence type="inferred from homology"/>
<dbReference type="Gene3D" id="1.20.120.1190">
    <property type="match status" value="1"/>
</dbReference>
<reference evidence="10" key="1">
    <citation type="journal article" date="2020" name="Nat. Commun.">
        <title>Large-scale genome sequencing of mycorrhizal fungi provides insights into the early evolution of symbiotic traits.</title>
        <authorList>
            <person name="Miyauchi S."/>
            <person name="Kiss E."/>
            <person name="Kuo A."/>
            <person name="Drula E."/>
            <person name="Kohler A."/>
            <person name="Sanchez-Garcia M."/>
            <person name="Morin E."/>
            <person name="Andreopoulos B."/>
            <person name="Barry K.W."/>
            <person name="Bonito G."/>
            <person name="Buee M."/>
            <person name="Carver A."/>
            <person name="Chen C."/>
            <person name="Cichocki N."/>
            <person name="Clum A."/>
            <person name="Culley D."/>
            <person name="Crous P.W."/>
            <person name="Fauchery L."/>
            <person name="Girlanda M."/>
            <person name="Hayes R.D."/>
            <person name="Keri Z."/>
            <person name="LaButti K."/>
            <person name="Lipzen A."/>
            <person name="Lombard V."/>
            <person name="Magnuson J."/>
            <person name="Maillard F."/>
            <person name="Murat C."/>
            <person name="Nolan M."/>
            <person name="Ohm R.A."/>
            <person name="Pangilinan J."/>
            <person name="Pereira M.F."/>
            <person name="Perotto S."/>
            <person name="Peter M."/>
            <person name="Pfister S."/>
            <person name="Riley R."/>
            <person name="Sitrit Y."/>
            <person name="Stielow J.B."/>
            <person name="Szollosi G."/>
            <person name="Zifcakova L."/>
            <person name="Stursova M."/>
            <person name="Spatafora J.W."/>
            <person name="Tedersoo L."/>
            <person name="Vaario L.M."/>
            <person name="Yamada A."/>
            <person name="Yan M."/>
            <person name="Wang P."/>
            <person name="Xu J."/>
            <person name="Bruns T."/>
            <person name="Baldrian P."/>
            <person name="Vilgalys R."/>
            <person name="Dunand C."/>
            <person name="Henrissat B."/>
            <person name="Grigoriev I.V."/>
            <person name="Hibbett D."/>
            <person name="Nagy L.G."/>
            <person name="Martin F.M."/>
        </authorList>
    </citation>
    <scope>NUCLEOTIDE SEQUENCE</scope>
    <source>
        <strain evidence="10">UP504</strain>
    </source>
</reference>
<dbReference type="PRINTS" id="PR00326">
    <property type="entry name" value="GTP1OBG"/>
</dbReference>
<dbReference type="InterPro" id="IPR010674">
    <property type="entry name" value="NOG1_Rossman_fold_dom"/>
</dbReference>
<evidence type="ECO:0000256" key="8">
    <source>
        <dbReference type="SAM" id="MobiDB-lite"/>
    </source>
</evidence>
<dbReference type="OrthoDB" id="415015at2759"/>
<comment type="subcellular location">
    <subcellularLocation>
        <location evidence="2 7">Nucleus</location>
        <location evidence="2 7">Nucleolus</location>
    </subcellularLocation>
</comment>
<comment type="similarity">
    <text evidence="7">Belongs to the TRAFAC class OBG-HflX-like GTPase superfamily. OBG GTPase family. NOG subfamily.</text>
</comment>
<accession>A0A9P6DS31</accession>
<dbReference type="PIRSF" id="PIRSF038919">
    <property type="entry name" value="NOG1"/>
    <property type="match status" value="1"/>
</dbReference>
<keyword evidence="4" id="KW-0547">Nucleotide-binding</keyword>
<dbReference type="PROSITE" id="PS51710">
    <property type="entry name" value="G_OBG"/>
    <property type="match status" value="1"/>
</dbReference>
<dbReference type="Pfam" id="PF08155">
    <property type="entry name" value="NOGCT"/>
    <property type="match status" value="1"/>
</dbReference>
<sequence length="665" mass="75573">MATKSLKSIAPVPTAVDFLDIILSKTQRKTPTVIHKNFKISRIRNFYMRKVKFTQDSFDEKLGSILSEFPILDNLHPFMSSLLNVLYDKNHYKLALGQLNTCRHLIDQVAKDYCRLLKFGDSLYRCKQLKRAALGRMATIMRRQKDPLAYLEQVRQHLARLPSIDPNTRTLLICGYPNVGKSSFMNKVTRADVDVQPYAFTTKSLFVGHLDYKYLRWQVIDTPGILDHPLEDMNTIEMQSITAMAHLRSAILYFMDLSEQCGYTVEAQCKLFHSIKPLFANKPTLLILNKVDVMRLEDLSPENRALVDEIISIEGVTMVQVSCYTDEGVNDVKTAACDKLLTHRVETKLKGTKINSVINRIHVAQPKARDDVVREPFIPEAVKARQKYDPGDPMRRRLEKDIEAEEGGPGVYNINLRKNYILADASWKDDIMPEIMDGKNIADFIDPDIAEKLEALEREEEKLEAEGFYDSDEEIVDSDEELYAAEEASAKAMKLASERKKMFKNRPVMPRTTGMRTIGEMTQKLSAAGYDTSRIEAHAMVAKASNAAMRKRKREERDEAMDVDTGRDGEWVDESMEVDGEDVSPKRAKGNTGAVVAKSKLPQTNRQLTGFKNAEQANKAIKLRNLGQRERNMLARAGESDRAIKTKMPKHLFAGKRKGGKTDRR</sequence>
<comment type="function">
    <text evidence="1 7">Involved in the biogenesis of the 60S ribosomal subunit.</text>
</comment>
<evidence type="ECO:0000256" key="3">
    <source>
        <dbReference type="ARBA" id="ARBA00022517"/>
    </source>
</evidence>
<dbReference type="EMBL" id="MU129043">
    <property type="protein sequence ID" value="KAF9509094.1"/>
    <property type="molecule type" value="Genomic_DNA"/>
</dbReference>
<keyword evidence="5" id="KW-0342">GTP-binding</keyword>
<evidence type="ECO:0000256" key="6">
    <source>
        <dbReference type="ARBA" id="ARBA00023242"/>
    </source>
</evidence>
<dbReference type="FunFam" id="1.20.120.1190:FF:000001">
    <property type="entry name" value="Nucleolar GTP-binding protein 1"/>
    <property type="match status" value="1"/>
</dbReference>
<keyword evidence="3 7" id="KW-0690">Ribosome biogenesis</keyword>
<dbReference type="InterPro" id="IPR006073">
    <property type="entry name" value="GTP-bd"/>
</dbReference>
<dbReference type="GO" id="GO:0005525">
    <property type="term" value="F:GTP binding"/>
    <property type="evidence" value="ECO:0007669"/>
    <property type="project" value="UniProtKB-KW"/>
</dbReference>
<dbReference type="Proteomes" id="UP000886523">
    <property type="component" value="Unassembled WGS sequence"/>
</dbReference>
<comment type="caution">
    <text evidence="10">The sequence shown here is derived from an EMBL/GenBank/DDBJ whole genome shotgun (WGS) entry which is preliminary data.</text>
</comment>
<dbReference type="SUPFAM" id="SSF52540">
    <property type="entry name" value="P-loop containing nucleoside triphosphate hydrolases"/>
    <property type="match status" value="1"/>
</dbReference>
<organism evidence="10 11">
    <name type="scientific">Hydnum rufescens UP504</name>
    <dbReference type="NCBI Taxonomy" id="1448309"/>
    <lineage>
        <taxon>Eukaryota</taxon>
        <taxon>Fungi</taxon>
        <taxon>Dikarya</taxon>
        <taxon>Basidiomycota</taxon>
        <taxon>Agaricomycotina</taxon>
        <taxon>Agaricomycetes</taxon>
        <taxon>Cantharellales</taxon>
        <taxon>Hydnaceae</taxon>
        <taxon>Hydnum</taxon>
    </lineage>
</organism>
<feature type="compositionally biased region" description="Basic residues" evidence="8">
    <location>
        <begin position="645"/>
        <end position="659"/>
    </location>
</feature>
<dbReference type="CDD" id="cd01897">
    <property type="entry name" value="NOG"/>
    <property type="match status" value="1"/>
</dbReference>
<evidence type="ECO:0000313" key="11">
    <source>
        <dbReference type="Proteomes" id="UP000886523"/>
    </source>
</evidence>
<evidence type="ECO:0000256" key="4">
    <source>
        <dbReference type="ARBA" id="ARBA00022741"/>
    </source>
</evidence>
<keyword evidence="6 7" id="KW-0539">Nucleus</keyword>
<evidence type="ECO:0000259" key="9">
    <source>
        <dbReference type="PROSITE" id="PS51710"/>
    </source>
</evidence>
<dbReference type="AlphaFoldDB" id="A0A9P6DS31"/>
<protein>
    <recommendedName>
        <fullName evidence="7">Nucleolar GTP-binding protein 1</fullName>
    </recommendedName>
</protein>
<dbReference type="GO" id="GO:1902626">
    <property type="term" value="P:assembly of large subunit precursor of preribosome"/>
    <property type="evidence" value="ECO:0007669"/>
    <property type="project" value="UniProtKB-ARBA"/>
</dbReference>
<dbReference type="InterPro" id="IPR041623">
    <property type="entry name" value="NOG1_N"/>
</dbReference>
<gene>
    <name evidence="10" type="ORF">BS47DRAFT_180341</name>
</gene>
<evidence type="ECO:0000256" key="1">
    <source>
        <dbReference type="ARBA" id="ARBA00002889"/>
    </source>
</evidence>
<evidence type="ECO:0000256" key="2">
    <source>
        <dbReference type="ARBA" id="ARBA00004604"/>
    </source>
</evidence>
<dbReference type="Pfam" id="PF06858">
    <property type="entry name" value="NOG1"/>
    <property type="match status" value="1"/>
</dbReference>
<name>A0A9P6DS31_9AGAM</name>
<dbReference type="InterPro" id="IPR031167">
    <property type="entry name" value="G_OBG"/>
</dbReference>
<feature type="domain" description="OBG-type G" evidence="9">
    <location>
        <begin position="169"/>
        <end position="341"/>
    </location>
</feature>
<dbReference type="InterPro" id="IPR012973">
    <property type="entry name" value="NOG_C"/>
</dbReference>
<dbReference type="Gene3D" id="3.40.50.300">
    <property type="entry name" value="P-loop containing nucleotide triphosphate hydrolases"/>
    <property type="match status" value="1"/>
</dbReference>
<dbReference type="Pfam" id="PF17835">
    <property type="entry name" value="NOG1_N"/>
    <property type="match status" value="1"/>
</dbReference>
<dbReference type="PANTHER" id="PTHR45759">
    <property type="entry name" value="NUCLEOLAR GTP-BINDING PROTEIN 1"/>
    <property type="match status" value="1"/>
</dbReference>
<dbReference type="InterPro" id="IPR027417">
    <property type="entry name" value="P-loop_NTPase"/>
</dbReference>
<dbReference type="GO" id="GO:0005730">
    <property type="term" value="C:nucleolus"/>
    <property type="evidence" value="ECO:0007669"/>
    <property type="project" value="UniProtKB-SubCell"/>
</dbReference>
<evidence type="ECO:0000256" key="5">
    <source>
        <dbReference type="ARBA" id="ARBA00023134"/>
    </source>
</evidence>
<feature type="region of interest" description="Disordered" evidence="8">
    <location>
        <begin position="636"/>
        <end position="665"/>
    </location>
</feature>
<dbReference type="InterPro" id="IPR024926">
    <property type="entry name" value="NOG1"/>
</dbReference>
<evidence type="ECO:0000256" key="7">
    <source>
        <dbReference type="PIRNR" id="PIRNR038919"/>
    </source>
</evidence>
<keyword evidence="11" id="KW-1185">Reference proteome</keyword>